<gene>
    <name evidence="1" type="ORF">XM38_044960</name>
</gene>
<evidence type="ECO:0000313" key="1">
    <source>
        <dbReference type="EMBL" id="ASC73529.1"/>
    </source>
</evidence>
<name>A0A1Z3HTA1_9CYAN</name>
<organism evidence="1 2">
    <name type="scientific">Halomicronema hongdechloris C2206</name>
    <dbReference type="NCBI Taxonomy" id="1641165"/>
    <lineage>
        <taxon>Bacteria</taxon>
        <taxon>Bacillati</taxon>
        <taxon>Cyanobacteriota</taxon>
        <taxon>Cyanophyceae</taxon>
        <taxon>Nodosilineales</taxon>
        <taxon>Nodosilineaceae</taxon>
        <taxon>Halomicronema</taxon>
    </lineage>
</organism>
<protein>
    <submittedName>
        <fullName evidence="1">Uncharacterized protein</fullName>
    </submittedName>
</protein>
<proteinExistence type="predicted"/>
<dbReference type="Proteomes" id="UP000191901">
    <property type="component" value="Chromosome"/>
</dbReference>
<accession>A0A1Z3HTA1</accession>
<dbReference type="KEGG" id="hhg:XM38_044960"/>
<reference evidence="1 2" key="1">
    <citation type="journal article" date="2016" name="Biochim. Biophys. Acta">
        <title>Characterization of red-shifted phycobilisomes isolated from the chlorophyll f-containing cyanobacterium Halomicronema hongdechloris.</title>
        <authorList>
            <person name="Li Y."/>
            <person name="Lin Y."/>
            <person name="Garvey C.J."/>
            <person name="Birch D."/>
            <person name="Corkery R.W."/>
            <person name="Loughlin P.C."/>
            <person name="Scheer H."/>
            <person name="Willows R.D."/>
            <person name="Chen M."/>
        </authorList>
    </citation>
    <scope>NUCLEOTIDE SEQUENCE [LARGE SCALE GENOMIC DNA]</scope>
    <source>
        <strain evidence="1 2">C2206</strain>
    </source>
</reference>
<keyword evidence="2" id="KW-1185">Reference proteome</keyword>
<dbReference type="EMBL" id="CP021983">
    <property type="protein sequence ID" value="ASC73529.1"/>
    <property type="molecule type" value="Genomic_DNA"/>
</dbReference>
<dbReference type="AlphaFoldDB" id="A0A1Z3HTA1"/>
<evidence type="ECO:0000313" key="2">
    <source>
        <dbReference type="Proteomes" id="UP000191901"/>
    </source>
</evidence>
<sequence>MSLEGLTKPCMSEQSKAALSDSIGLELMILRFNLLSVPPAQQMDRLKRGRFIGGYQTKRQMYLGVCGSLTNLVKIIFMQADRFAFWEMCIGANLPRLRSHLS</sequence>